<dbReference type="EMBL" id="JACEMZ010000004">
    <property type="protein sequence ID" value="MBA4451866.1"/>
    <property type="molecule type" value="Genomic_DNA"/>
</dbReference>
<protein>
    <submittedName>
        <fullName evidence="1">Uncharacterized protein</fullName>
    </submittedName>
</protein>
<name>A0AC60VX31_9ARCH</name>
<organism evidence="1 2">
    <name type="scientific">Candidatus Nitrosomaritimum aestuariumsis</name>
    <dbReference type="NCBI Taxonomy" id="3342354"/>
    <lineage>
        <taxon>Archaea</taxon>
        <taxon>Nitrososphaerota</taxon>
        <taxon>Nitrososphaeria</taxon>
        <taxon>Nitrosopumilales</taxon>
        <taxon>Nitrosopumilaceae</taxon>
        <taxon>Candidatus Nitrosomaritimum</taxon>
    </lineage>
</organism>
<proteinExistence type="predicted"/>
<comment type="caution">
    <text evidence="1">The sequence shown here is derived from an EMBL/GenBank/DDBJ whole genome shotgun (WGS) entry which is preliminary data.</text>
</comment>
<evidence type="ECO:0000313" key="2">
    <source>
        <dbReference type="Proteomes" id="UP000559653"/>
    </source>
</evidence>
<accession>A0AC60VX31</accession>
<reference evidence="1 2" key="1">
    <citation type="journal article" date="2020" name="Appl. Environ. Microbiol.">
        <title>Genomic Characteristics of a Novel Species of Ammonia-Oxidizing Archaea from the Jiulong River Estuary.</title>
        <authorList>
            <person name="Zou D."/>
            <person name="Wan R."/>
            <person name="Han L."/>
            <person name="Xu M.N."/>
            <person name="Liu Y."/>
            <person name="Liu H."/>
            <person name="Kao S.J."/>
            <person name="Li M."/>
        </authorList>
    </citation>
    <scope>NUCLEOTIDE SEQUENCE [LARGE SCALE GENOMIC DNA]</scope>
    <source>
        <strain evidence="1">W1bin1</strain>
    </source>
</reference>
<dbReference type="Proteomes" id="UP000559653">
    <property type="component" value="Unassembled WGS sequence"/>
</dbReference>
<gene>
    <name evidence="1" type="ORF">H2B03_01640</name>
</gene>
<evidence type="ECO:0000313" key="1">
    <source>
        <dbReference type="EMBL" id="MBA4451866.1"/>
    </source>
</evidence>
<sequence>MSRDNKKTLPFDADSDYSLPGRFEESNHVYYNSVDEIARTKSRGIWIAALSFLIVAGGFFAYYFIYQNEIDSRIIQNSLIVDPERKLATQYNVGEYGSEHSHAAIVIFVNGELLNFGHSKFQLTSKYIHFENQNPYILHKHATGAPLEMLFTSMGMRLTSECFMLNYELSTETGKFCTDTKNTLSLYVNGKPYNSNLSQYVFKHHDRILISFGNSESIMEELAFLESLKIFDIPKKTPRYSGDGITI</sequence>